<protein>
    <recommendedName>
        <fullName evidence="3">F-box domain-containing protein</fullName>
    </recommendedName>
</protein>
<accession>A0AAD7AXY1</accession>
<keyword evidence="2" id="KW-1185">Reference proteome</keyword>
<evidence type="ECO:0000313" key="1">
    <source>
        <dbReference type="EMBL" id="KAJ7603835.1"/>
    </source>
</evidence>
<dbReference type="AlphaFoldDB" id="A0AAD7AXY1"/>
<evidence type="ECO:0008006" key="3">
    <source>
        <dbReference type="Google" id="ProtNLM"/>
    </source>
</evidence>
<dbReference type="PANTHER" id="PTHR38926:SF72">
    <property type="entry name" value="IM:7136021-RELATED"/>
    <property type="match status" value="1"/>
</dbReference>
<organism evidence="1 2">
    <name type="scientific">Roridomyces roridus</name>
    <dbReference type="NCBI Taxonomy" id="1738132"/>
    <lineage>
        <taxon>Eukaryota</taxon>
        <taxon>Fungi</taxon>
        <taxon>Dikarya</taxon>
        <taxon>Basidiomycota</taxon>
        <taxon>Agaricomycotina</taxon>
        <taxon>Agaricomycetes</taxon>
        <taxon>Agaricomycetidae</taxon>
        <taxon>Agaricales</taxon>
        <taxon>Marasmiineae</taxon>
        <taxon>Mycenaceae</taxon>
        <taxon>Roridomyces</taxon>
    </lineage>
</organism>
<dbReference type="InterPro" id="IPR032675">
    <property type="entry name" value="LRR_dom_sf"/>
</dbReference>
<dbReference type="PANTHER" id="PTHR38926">
    <property type="entry name" value="F-BOX DOMAIN CONTAINING PROTEIN, EXPRESSED"/>
    <property type="match status" value="1"/>
</dbReference>
<dbReference type="Proteomes" id="UP001221142">
    <property type="component" value="Unassembled WGS sequence"/>
</dbReference>
<name>A0AAD7AXY1_9AGAR</name>
<comment type="caution">
    <text evidence="1">The sequence shown here is derived from an EMBL/GenBank/DDBJ whole genome shotgun (WGS) entry which is preliminary data.</text>
</comment>
<dbReference type="EMBL" id="JARKIF010000123">
    <property type="protein sequence ID" value="KAJ7603835.1"/>
    <property type="molecule type" value="Genomic_DNA"/>
</dbReference>
<proteinExistence type="predicted"/>
<reference evidence="1" key="1">
    <citation type="submission" date="2023-03" db="EMBL/GenBank/DDBJ databases">
        <title>Massive genome expansion in bonnet fungi (Mycena s.s.) driven by repeated elements and novel gene families across ecological guilds.</title>
        <authorList>
            <consortium name="Lawrence Berkeley National Laboratory"/>
            <person name="Harder C.B."/>
            <person name="Miyauchi S."/>
            <person name="Viragh M."/>
            <person name="Kuo A."/>
            <person name="Thoen E."/>
            <person name="Andreopoulos B."/>
            <person name="Lu D."/>
            <person name="Skrede I."/>
            <person name="Drula E."/>
            <person name="Henrissat B."/>
            <person name="Morin E."/>
            <person name="Kohler A."/>
            <person name="Barry K."/>
            <person name="LaButti K."/>
            <person name="Morin E."/>
            <person name="Salamov A."/>
            <person name="Lipzen A."/>
            <person name="Mereny Z."/>
            <person name="Hegedus B."/>
            <person name="Baldrian P."/>
            <person name="Stursova M."/>
            <person name="Weitz H."/>
            <person name="Taylor A."/>
            <person name="Grigoriev I.V."/>
            <person name="Nagy L.G."/>
            <person name="Martin F."/>
            <person name="Kauserud H."/>
        </authorList>
    </citation>
    <scope>NUCLEOTIDE SEQUENCE</scope>
    <source>
        <strain evidence="1">9284</strain>
    </source>
</reference>
<sequence length="490" mass="54447">MEANYPALLPDFPAAPISIAHLTTSNHGVPSDLESRLAKAHIHELESQLVSVQNLIALSLERAAQLERAIEAHKSIISPIRRLPNELLAEIFSQASQAAFYWDDISTSPVTSQAPWLFTHVCRLWAGVALGTRPLWSQISMRLHCIDEEARGVASMVKLFLERSGSLPLIVDICNEDNQLKTHRSFDASVTHVQRWEDVDLFVECRLLLFIAAAIRGQLCTLKTLRIWSCDKDGMGAGDLSDAFAIAPNLTALEAAFHSGDNTLRSPFEFPWHQLTRLLTTFSSNAEALTVLEQLSSIVELQVEFSSSGESIALARNFVTLPHLRVLEIMLQDMYFMSLGPLSYLLEFTAAPSLEHLGIQGMADQGSVSRFVTRSGCAPSLKTLHFIHKVTTKSILPIPRNLPYLEDLVIGDFGGELDVESEVVDTLLSHWHSVCATSDARLPVKLVDSQRTDSSFVPAIQEVDGLHISFDESLFIDSIVESRFKLHRRF</sequence>
<dbReference type="Gene3D" id="3.80.10.10">
    <property type="entry name" value="Ribonuclease Inhibitor"/>
    <property type="match status" value="1"/>
</dbReference>
<gene>
    <name evidence="1" type="ORF">FB45DRAFT_811698</name>
</gene>
<evidence type="ECO:0000313" key="2">
    <source>
        <dbReference type="Proteomes" id="UP001221142"/>
    </source>
</evidence>
<dbReference type="SUPFAM" id="SSF52047">
    <property type="entry name" value="RNI-like"/>
    <property type="match status" value="1"/>
</dbReference>